<dbReference type="Gene3D" id="3.60.20.40">
    <property type="match status" value="1"/>
</dbReference>
<gene>
    <name evidence="7" type="primary">ggt</name>
    <name evidence="7" type="ORF">GCM10011509_19100</name>
</gene>
<dbReference type="Gene3D" id="1.10.246.130">
    <property type="match status" value="1"/>
</dbReference>
<evidence type="ECO:0000256" key="2">
    <source>
        <dbReference type="ARBA" id="ARBA00022679"/>
    </source>
</evidence>
<dbReference type="InterPro" id="IPR043137">
    <property type="entry name" value="GGT_ssub_C"/>
</dbReference>
<dbReference type="EMBL" id="BMLB01000003">
    <property type="protein sequence ID" value="GGK70823.1"/>
    <property type="molecule type" value="Genomic_DNA"/>
</dbReference>
<keyword evidence="6" id="KW-0732">Signal</keyword>
<feature type="signal peptide" evidence="6">
    <location>
        <begin position="1"/>
        <end position="21"/>
    </location>
</feature>
<evidence type="ECO:0000256" key="1">
    <source>
        <dbReference type="ARBA" id="ARBA00009381"/>
    </source>
</evidence>
<keyword evidence="3" id="KW-0378">Hydrolase</keyword>
<dbReference type="Pfam" id="PF01019">
    <property type="entry name" value="G_glu_transpept"/>
    <property type="match status" value="1"/>
</dbReference>
<dbReference type="InterPro" id="IPR051792">
    <property type="entry name" value="GGT_bact"/>
</dbReference>
<evidence type="ECO:0000313" key="7">
    <source>
        <dbReference type="EMBL" id="GGK70823.1"/>
    </source>
</evidence>
<keyword evidence="4" id="KW-0865">Zymogen</keyword>
<sequence length="571" mass="58393">MRAGLLAAPLVVMLVACTGTGTDGTVLPPPGATSAPAPSTPETVATSTPPAPTPDDASRTSEAPAADPEPALGAAGVSAGHPLAADAGMQILEQGGSAVDAVIAAAFADAVIQPVTSGIGGGGAALVLVDGEVTSYDYREVVNAEGDIPSTGVGIPGFVAGMARLHRTHGTLPWPALLAPAVELAEEGGPVSGFLAMTLSIPTGQQYTASLEHFRRADGAPLREGDRLVQQELARTMQVLADEGPEAFYEGSLAEALLEEPGIDAGSLAAYEVQVAEPASGPVDDHVLVSAAPALPGAALVQLVQLAEAGGIGEVAPYSPDFVRLQSQAWSVAERSVRELFGDPAFVDVPVDRLTDAGRNAAIAAEAVGAGLPLGASGSDPFRGGGNTTHISVVDEDGDAVSMTNTITHYWGSGRYVDGYFLNDHLTRFTDLSSPGNTPAPGRRSVSWSAPSMLLDGEGRPVLVIGTPGGQQIPNTIAAVVLRRLLHDEPLEDLVAAPRFIYTGGELVLETDDNAAELREMGYAVRVVDPALRSDFGSVNALEVDWDARTVSSVADPHRSAGFRVTGPAGS</sequence>
<evidence type="ECO:0000256" key="6">
    <source>
        <dbReference type="SAM" id="SignalP"/>
    </source>
</evidence>
<dbReference type="Proteomes" id="UP000662111">
    <property type="component" value="Unassembled WGS sequence"/>
</dbReference>
<evidence type="ECO:0000313" key="8">
    <source>
        <dbReference type="Proteomes" id="UP000662111"/>
    </source>
</evidence>
<feature type="region of interest" description="Disordered" evidence="5">
    <location>
        <begin position="23"/>
        <end position="77"/>
    </location>
</feature>
<comment type="similarity">
    <text evidence="1">Belongs to the gamma-glutamyltransferase family.</text>
</comment>
<dbReference type="SUPFAM" id="SSF56235">
    <property type="entry name" value="N-terminal nucleophile aminohydrolases (Ntn hydrolases)"/>
    <property type="match status" value="1"/>
</dbReference>
<evidence type="ECO:0000256" key="3">
    <source>
        <dbReference type="ARBA" id="ARBA00022801"/>
    </source>
</evidence>
<dbReference type="InterPro" id="IPR043138">
    <property type="entry name" value="GGT_lsub"/>
</dbReference>
<evidence type="ECO:0000256" key="5">
    <source>
        <dbReference type="SAM" id="MobiDB-lite"/>
    </source>
</evidence>
<proteinExistence type="inferred from homology"/>
<name>A0ABQ2F8S0_9MICO</name>
<organism evidence="7 8">
    <name type="scientific">Ornithinimicrobium pekingense</name>
    <dbReference type="NCBI Taxonomy" id="384677"/>
    <lineage>
        <taxon>Bacteria</taxon>
        <taxon>Bacillati</taxon>
        <taxon>Actinomycetota</taxon>
        <taxon>Actinomycetes</taxon>
        <taxon>Micrococcales</taxon>
        <taxon>Ornithinimicrobiaceae</taxon>
        <taxon>Ornithinimicrobium</taxon>
    </lineage>
</organism>
<evidence type="ECO:0000256" key="4">
    <source>
        <dbReference type="ARBA" id="ARBA00023145"/>
    </source>
</evidence>
<feature type="chain" id="PRO_5046338000" evidence="6">
    <location>
        <begin position="22"/>
        <end position="571"/>
    </location>
</feature>
<accession>A0ABQ2F8S0</accession>
<dbReference type="PRINTS" id="PR01210">
    <property type="entry name" value="GGTRANSPTASE"/>
</dbReference>
<dbReference type="InterPro" id="IPR029055">
    <property type="entry name" value="Ntn_hydrolases_N"/>
</dbReference>
<keyword evidence="2" id="KW-0808">Transferase</keyword>
<keyword evidence="8" id="KW-1185">Reference proteome</keyword>
<comment type="caution">
    <text evidence="7">The sequence shown here is derived from an EMBL/GenBank/DDBJ whole genome shotgun (WGS) entry which is preliminary data.</text>
</comment>
<dbReference type="PANTHER" id="PTHR43199:SF1">
    <property type="entry name" value="GLUTATHIONE HYDROLASE PROENZYME"/>
    <property type="match status" value="1"/>
</dbReference>
<dbReference type="PANTHER" id="PTHR43199">
    <property type="entry name" value="GLUTATHIONE HYDROLASE"/>
    <property type="match status" value="1"/>
</dbReference>
<feature type="compositionally biased region" description="Low complexity" evidence="5">
    <location>
        <begin position="32"/>
        <end position="48"/>
    </location>
</feature>
<reference evidence="8" key="1">
    <citation type="journal article" date="2019" name="Int. J. Syst. Evol. Microbiol.">
        <title>The Global Catalogue of Microorganisms (GCM) 10K type strain sequencing project: providing services to taxonomists for standard genome sequencing and annotation.</title>
        <authorList>
            <consortium name="The Broad Institute Genomics Platform"/>
            <consortium name="The Broad Institute Genome Sequencing Center for Infectious Disease"/>
            <person name="Wu L."/>
            <person name="Ma J."/>
        </authorList>
    </citation>
    <scope>NUCLEOTIDE SEQUENCE [LARGE SCALE GENOMIC DNA]</scope>
    <source>
        <strain evidence="8">CGMCC 1.5362</strain>
    </source>
</reference>
<dbReference type="PROSITE" id="PS51257">
    <property type="entry name" value="PROKAR_LIPOPROTEIN"/>
    <property type="match status" value="1"/>
</dbReference>
<protein>
    <submittedName>
        <fullName evidence="7">Gamma-glutamyltranspeptidase</fullName>
    </submittedName>
</protein>